<dbReference type="SUPFAM" id="SSF52540">
    <property type="entry name" value="P-loop containing nucleoside triphosphate hydrolases"/>
    <property type="match status" value="1"/>
</dbReference>
<accession>A0A9N8DU36</accession>
<sequence length="623" mass="70899">MTIFNTFEIKIALLGYVSVGKTTVLNALFRDKFSEVSARRTTAGINYFRCMSQGAVAPGEVDTGETWSPVSDGSTANAQEVLQEIVETNKVLREAKEIQEKWFNIELEAPFAKSREDTSIVVVEIPGLNEAGSKSIFSNYVNEHWTDFDCVVLVMDSRQGVNTEEQVKLLRMVKTNLSKKEVPVIILFNKVDEPDDEEQAELLSEARAKISEVFQVGDRSKALEETLKNPNMSPSDYPTSMYPVVIPISAIHAFFYRTASLLTFDEFRGKFDMSLIERIGREEMGRFKWKKLTEEEKYLAVYEAVREDESYEERLAATNFDKFLSTLSLAVGGNEVQTELLLRQLNLEIQHLSTKTASSEHVRSIYEKTRVLGKDMEALKGAVWAVYRLSRDDALGEYEDEYRPKGLLEAMTFLCNYFACIHGLDWQEEEKMIKHEARKLVRWQLGTIIKKQNLLEYDAFLGRGQQYQLCRGCRKPVANAKSWKSLSIHDWISIFESTLLMSCNQSFCESFGREKIVLSQLKDKFITFKSKTCRCKVCSSEGFDCSSCGRSMHQPDTCPTVMETWNVEFLDGSLTIKEGASAKNFVTIPALLSDEKHFGHLAWKCCKLIDAIEKKKSARSQGN</sequence>
<evidence type="ECO:0000313" key="2">
    <source>
        <dbReference type="EMBL" id="CAB9509042.1"/>
    </source>
</evidence>
<feature type="domain" description="Dynamin N-terminal" evidence="1">
    <location>
        <begin position="11"/>
        <end position="188"/>
    </location>
</feature>
<dbReference type="EMBL" id="CAICTM010000371">
    <property type="protein sequence ID" value="CAB9509042.1"/>
    <property type="molecule type" value="Genomic_DNA"/>
</dbReference>
<name>A0A9N8DU36_9STRA</name>
<keyword evidence="3" id="KW-1185">Reference proteome</keyword>
<evidence type="ECO:0000259" key="1">
    <source>
        <dbReference type="Pfam" id="PF00350"/>
    </source>
</evidence>
<dbReference type="Proteomes" id="UP001153069">
    <property type="component" value="Unassembled WGS sequence"/>
</dbReference>
<dbReference type="AlphaFoldDB" id="A0A9N8DU36"/>
<gene>
    <name evidence="2" type="ORF">SEMRO_372_G128870.1</name>
</gene>
<dbReference type="InterPro" id="IPR027417">
    <property type="entry name" value="P-loop_NTPase"/>
</dbReference>
<protein>
    <recommendedName>
        <fullName evidence="1">Dynamin N-terminal domain-containing protein</fullName>
    </recommendedName>
</protein>
<dbReference type="InterPro" id="IPR045063">
    <property type="entry name" value="Dynamin_N"/>
</dbReference>
<dbReference type="OrthoDB" id="43903at2759"/>
<reference evidence="2" key="1">
    <citation type="submission" date="2020-06" db="EMBL/GenBank/DDBJ databases">
        <authorList>
            <consortium name="Plant Systems Biology data submission"/>
        </authorList>
    </citation>
    <scope>NUCLEOTIDE SEQUENCE</scope>
    <source>
        <strain evidence="2">D6</strain>
    </source>
</reference>
<dbReference type="Pfam" id="PF00350">
    <property type="entry name" value="Dynamin_N"/>
    <property type="match status" value="1"/>
</dbReference>
<evidence type="ECO:0000313" key="3">
    <source>
        <dbReference type="Proteomes" id="UP001153069"/>
    </source>
</evidence>
<dbReference type="Gene3D" id="3.40.50.300">
    <property type="entry name" value="P-loop containing nucleotide triphosphate hydrolases"/>
    <property type="match status" value="1"/>
</dbReference>
<comment type="caution">
    <text evidence="2">The sequence shown here is derived from an EMBL/GenBank/DDBJ whole genome shotgun (WGS) entry which is preliminary data.</text>
</comment>
<organism evidence="2 3">
    <name type="scientific">Seminavis robusta</name>
    <dbReference type="NCBI Taxonomy" id="568900"/>
    <lineage>
        <taxon>Eukaryota</taxon>
        <taxon>Sar</taxon>
        <taxon>Stramenopiles</taxon>
        <taxon>Ochrophyta</taxon>
        <taxon>Bacillariophyta</taxon>
        <taxon>Bacillariophyceae</taxon>
        <taxon>Bacillariophycidae</taxon>
        <taxon>Naviculales</taxon>
        <taxon>Naviculaceae</taxon>
        <taxon>Seminavis</taxon>
    </lineage>
</organism>
<proteinExistence type="predicted"/>